<dbReference type="AlphaFoldDB" id="A0AA39CG96"/>
<evidence type="ECO:0000313" key="1">
    <source>
        <dbReference type="EMBL" id="KAJ9607197.1"/>
    </source>
</evidence>
<dbReference type="Proteomes" id="UP001172673">
    <property type="component" value="Unassembled WGS sequence"/>
</dbReference>
<reference evidence="1" key="1">
    <citation type="submission" date="2022-10" db="EMBL/GenBank/DDBJ databases">
        <title>Culturing micro-colonial fungi from biological soil crusts in the Mojave desert and describing Neophaeococcomyces mojavensis, and introducing the new genera and species Taxawa tesnikishii.</title>
        <authorList>
            <person name="Kurbessoian T."/>
            <person name="Stajich J.E."/>
        </authorList>
    </citation>
    <scope>NUCLEOTIDE SEQUENCE</scope>
    <source>
        <strain evidence="1">TK_41</strain>
    </source>
</reference>
<sequence>MFVTYTHPSQLQDAEKQQQVSSFAARRHKRKPREINVERKLSVRSPKGHLLNSHTWRAGGYSYRRGGSKPGHDKSLQNTDVEDTAIVLLAPLSNNVGGLREDSFDAYPIKATRLVKWAVDQYVNDVAVKSKDMFTDPNGKNWLMTYRWAQALQSDLLFEGLVLYTLCQLPPGYKPLPTLRESRLQYRASVLRKLRTRLSDPRLCTDDITLHTIIVLMGSDFHTSEDDFVEMHRSGLRQLVTMRGGLGGGEFDSMTRFVITSIEFLCDMAIKRRGPSKVQSILPPLELRYPRHPFPSHLSRQIARLPDGFRELIVALKMSVQTIEFLHQVAERVRTSTLEHIPWRESVQFGLMRVATTENATKLEQRICILVLVFERIWLPTTTELGKSRSLHGRLGQVFRERLQDCVKSMVQFEQEIDAHFMIWSAFVLVTIKDESKLSDEENKELMRLVFMLCPRQVKSWEKTGISLKRYFWSAPLMDIWHAKWLEANEFGIS</sequence>
<accession>A0AA39CG96</accession>
<proteinExistence type="predicted"/>
<protein>
    <submittedName>
        <fullName evidence="1">Uncharacterized protein</fullName>
    </submittedName>
</protein>
<organism evidence="1 2">
    <name type="scientific">Cladophialophora chaetospira</name>
    <dbReference type="NCBI Taxonomy" id="386627"/>
    <lineage>
        <taxon>Eukaryota</taxon>
        <taxon>Fungi</taxon>
        <taxon>Dikarya</taxon>
        <taxon>Ascomycota</taxon>
        <taxon>Pezizomycotina</taxon>
        <taxon>Eurotiomycetes</taxon>
        <taxon>Chaetothyriomycetidae</taxon>
        <taxon>Chaetothyriales</taxon>
        <taxon>Herpotrichiellaceae</taxon>
        <taxon>Cladophialophora</taxon>
    </lineage>
</organism>
<evidence type="ECO:0000313" key="2">
    <source>
        <dbReference type="Proteomes" id="UP001172673"/>
    </source>
</evidence>
<dbReference type="PANTHER" id="PTHR37540">
    <property type="entry name" value="TRANSCRIPTION FACTOR (ACR-2), PUTATIVE-RELATED-RELATED"/>
    <property type="match status" value="1"/>
</dbReference>
<dbReference type="EMBL" id="JAPDRK010000012">
    <property type="protein sequence ID" value="KAJ9607197.1"/>
    <property type="molecule type" value="Genomic_DNA"/>
</dbReference>
<dbReference type="PANTHER" id="PTHR37540:SF5">
    <property type="entry name" value="TRANSCRIPTION FACTOR DOMAIN-CONTAINING PROTEIN"/>
    <property type="match status" value="1"/>
</dbReference>
<gene>
    <name evidence="1" type="ORF">H2200_008269</name>
</gene>
<comment type="caution">
    <text evidence="1">The sequence shown here is derived from an EMBL/GenBank/DDBJ whole genome shotgun (WGS) entry which is preliminary data.</text>
</comment>
<name>A0AA39CG96_9EURO</name>
<keyword evidence="2" id="KW-1185">Reference proteome</keyword>